<evidence type="ECO:0000313" key="1">
    <source>
        <dbReference type="EMBL" id="ALN55928.1"/>
    </source>
</evidence>
<reference evidence="1 2" key="1">
    <citation type="submission" date="2015-11" db="EMBL/GenBank/DDBJ databases">
        <title>Genome sequences of Lysobacter enzymogenes strain C3 and Lysobacter antibioticus ATCC 29479.</title>
        <authorList>
            <person name="Kobayashi D.Y."/>
        </authorList>
    </citation>
    <scope>NUCLEOTIDE SEQUENCE [LARGE SCALE GENOMIC DNA]</scope>
    <source>
        <strain evidence="1 2">C3</strain>
    </source>
</reference>
<gene>
    <name evidence="1" type="ORF">GLE_0570</name>
</gene>
<dbReference type="EMBL" id="CP013140">
    <property type="protein sequence ID" value="ALN55928.1"/>
    <property type="molecule type" value="Genomic_DNA"/>
</dbReference>
<dbReference type="OrthoDB" id="9912849at2"/>
<dbReference type="Proteomes" id="UP000061569">
    <property type="component" value="Chromosome"/>
</dbReference>
<proteinExistence type="predicted"/>
<dbReference type="STRING" id="69.GLE_0570"/>
<organism evidence="1 2">
    <name type="scientific">Lysobacter enzymogenes</name>
    <dbReference type="NCBI Taxonomy" id="69"/>
    <lineage>
        <taxon>Bacteria</taxon>
        <taxon>Pseudomonadati</taxon>
        <taxon>Pseudomonadota</taxon>
        <taxon>Gammaproteobacteria</taxon>
        <taxon>Lysobacterales</taxon>
        <taxon>Lysobacteraceae</taxon>
        <taxon>Lysobacter</taxon>
    </lineage>
</organism>
<dbReference type="RefSeq" id="WP_057946133.1">
    <property type="nucleotide sequence ID" value="NZ_CP067396.1"/>
</dbReference>
<dbReference type="PATRIC" id="fig|69.6.peg.564"/>
<name>A0A0S2DC46_LYSEN</name>
<dbReference type="KEGG" id="lez:GLE_0570"/>
<evidence type="ECO:0000313" key="2">
    <source>
        <dbReference type="Proteomes" id="UP000061569"/>
    </source>
</evidence>
<sequence>MSTLVTIYEVVSHAQRFWRLRINGSQEIAFPTRDIASAAARVRARRQNQDTGGHTEVWVQRLDGRMDREAVFLGGTAGAMCAEWRRQ</sequence>
<protein>
    <submittedName>
        <fullName evidence="1">Uncharacterized protein</fullName>
    </submittedName>
</protein>
<accession>A0A0S2DC46</accession>
<dbReference type="AlphaFoldDB" id="A0A0S2DC46"/>